<organism evidence="2 3">
    <name type="scientific">Tetradesmus obliquus</name>
    <name type="common">Green alga</name>
    <name type="synonym">Acutodesmus obliquus</name>
    <dbReference type="NCBI Taxonomy" id="3088"/>
    <lineage>
        <taxon>Eukaryota</taxon>
        <taxon>Viridiplantae</taxon>
        <taxon>Chlorophyta</taxon>
        <taxon>core chlorophytes</taxon>
        <taxon>Chlorophyceae</taxon>
        <taxon>CS clade</taxon>
        <taxon>Sphaeropleales</taxon>
        <taxon>Scenedesmaceae</taxon>
        <taxon>Tetradesmus</taxon>
    </lineage>
</organism>
<accession>A0A383V5T5</accession>
<evidence type="ECO:0000313" key="3">
    <source>
        <dbReference type="Proteomes" id="UP000256970"/>
    </source>
</evidence>
<evidence type="ECO:0000313" key="2">
    <source>
        <dbReference type="EMBL" id="SZX59934.1"/>
    </source>
</evidence>
<dbReference type="EMBL" id="FNXT01000032">
    <property type="protein sequence ID" value="SZX59934.1"/>
    <property type="molecule type" value="Genomic_DNA"/>
</dbReference>
<proteinExistence type="predicted"/>
<gene>
    <name evidence="2" type="ORF">BQ4739_LOCUS534</name>
</gene>
<feature type="region of interest" description="Disordered" evidence="1">
    <location>
        <begin position="155"/>
        <end position="176"/>
    </location>
</feature>
<protein>
    <submittedName>
        <fullName evidence="2">Uncharacterized protein</fullName>
    </submittedName>
</protein>
<keyword evidence="3" id="KW-1185">Reference proteome</keyword>
<dbReference type="AlphaFoldDB" id="A0A383V5T5"/>
<dbReference type="Proteomes" id="UP000256970">
    <property type="component" value="Unassembled WGS sequence"/>
</dbReference>
<feature type="region of interest" description="Disordered" evidence="1">
    <location>
        <begin position="14"/>
        <end position="39"/>
    </location>
</feature>
<name>A0A383V5T5_TETOB</name>
<reference evidence="2 3" key="1">
    <citation type="submission" date="2016-10" db="EMBL/GenBank/DDBJ databases">
        <authorList>
            <person name="Cai Z."/>
        </authorList>
    </citation>
    <scope>NUCLEOTIDE SEQUENCE [LARGE SCALE GENOMIC DNA]</scope>
</reference>
<sequence length="192" mass="20462">MQLACAALATCAAEQQQPTQAKTGASLAHPMPAQPLDSTVRDSEDNLVTRVEKAFFTGGRRILTEPDAFGAADDALEASHVRSLAQVTKPGKPKEAKVSDAASISFKRLEKGYAVQSQGRKLAQVTKPGKPKEAKVADAASISFKRLEKGYAVQSQGRKLAQTKPGKPKEAKVSDAASISFKRLEKGYAVRP</sequence>
<evidence type="ECO:0000256" key="1">
    <source>
        <dbReference type="SAM" id="MobiDB-lite"/>
    </source>
</evidence>